<keyword evidence="3" id="KW-1185">Reference proteome</keyword>
<proteinExistence type="predicted"/>
<feature type="transmembrane region" description="Helical" evidence="1">
    <location>
        <begin position="73"/>
        <end position="97"/>
    </location>
</feature>
<sequence>MKKLNKLLYLSMLLCLALVVYVIESQIPVIFPGIKLGLANSIALFVLLTFGWEDMLLITVLRSFIGSIFGGNLFGFLFSIFGGILSNVVMILLYKYFKKDISIQWLSIAGAIFHNLGQLLVAAFVIKSFRIFVYSPILIGVGIITGYFTGLVCFYVYRRDLLKYFKTYK</sequence>
<feature type="transmembrane region" description="Helical" evidence="1">
    <location>
        <begin position="41"/>
        <end position="61"/>
    </location>
</feature>
<evidence type="ECO:0000313" key="2">
    <source>
        <dbReference type="EMBL" id="MBP1890166.1"/>
    </source>
</evidence>
<dbReference type="InterPro" id="IPR014535">
    <property type="entry name" value="Hpre_diP_synt_I"/>
</dbReference>
<protein>
    <submittedName>
        <fullName evidence="2">Heptaprenyl diphosphate synthase</fullName>
        <ecNumber evidence="2">2.5.1.30</ecNumber>
    </submittedName>
</protein>
<dbReference type="InterPro" id="IPR010898">
    <property type="entry name" value="Hpre_diP_synth_I"/>
</dbReference>
<reference evidence="2 3" key="1">
    <citation type="submission" date="2021-03" db="EMBL/GenBank/DDBJ databases">
        <title>Genomic Encyclopedia of Type Strains, Phase IV (KMG-IV): sequencing the most valuable type-strain genomes for metagenomic binning, comparative biology and taxonomic classification.</title>
        <authorList>
            <person name="Goeker M."/>
        </authorList>
    </citation>
    <scope>NUCLEOTIDE SEQUENCE [LARGE SCALE GENOMIC DNA]</scope>
    <source>
        <strain evidence="2 3">DSM 3984</strain>
    </source>
</reference>
<evidence type="ECO:0000256" key="1">
    <source>
        <dbReference type="SAM" id="Phobius"/>
    </source>
</evidence>
<keyword evidence="2" id="KW-0808">Transferase</keyword>
<evidence type="ECO:0000313" key="3">
    <source>
        <dbReference type="Proteomes" id="UP000783390"/>
    </source>
</evidence>
<dbReference type="GO" id="GO:0000010">
    <property type="term" value="F:heptaprenyl diphosphate synthase activity"/>
    <property type="evidence" value="ECO:0007669"/>
    <property type="project" value="UniProtKB-EC"/>
</dbReference>
<name>A0ABS4F1P7_9CLOT</name>
<accession>A0ABS4F1P7</accession>
<comment type="caution">
    <text evidence="2">The sequence shown here is derived from an EMBL/GenBank/DDBJ whole genome shotgun (WGS) entry which is preliminary data.</text>
</comment>
<dbReference type="RefSeq" id="WP_209797095.1">
    <property type="nucleotide sequence ID" value="NZ_JAGGJZ010000005.1"/>
</dbReference>
<keyword evidence="1" id="KW-0812">Transmembrane</keyword>
<feature type="transmembrane region" description="Helical" evidence="1">
    <location>
        <begin position="103"/>
        <end position="126"/>
    </location>
</feature>
<keyword evidence="1" id="KW-0472">Membrane</keyword>
<gene>
    <name evidence="2" type="ORF">J2Z53_001756</name>
</gene>
<keyword evidence="1" id="KW-1133">Transmembrane helix</keyword>
<dbReference type="PIRSF" id="PIRSF027391">
    <property type="entry name" value="Hpre_diP_synt_I"/>
    <property type="match status" value="1"/>
</dbReference>
<dbReference type="Gene3D" id="1.10.1760.20">
    <property type="match status" value="1"/>
</dbReference>
<dbReference type="Pfam" id="PF07456">
    <property type="entry name" value="Hpre_diP_synt_I"/>
    <property type="match status" value="1"/>
</dbReference>
<feature type="transmembrane region" description="Helical" evidence="1">
    <location>
        <begin position="133"/>
        <end position="157"/>
    </location>
</feature>
<organism evidence="2 3">
    <name type="scientific">Clostridium moniliforme</name>
    <dbReference type="NCBI Taxonomy" id="39489"/>
    <lineage>
        <taxon>Bacteria</taxon>
        <taxon>Bacillati</taxon>
        <taxon>Bacillota</taxon>
        <taxon>Clostridia</taxon>
        <taxon>Eubacteriales</taxon>
        <taxon>Clostridiaceae</taxon>
        <taxon>Clostridium</taxon>
    </lineage>
</organism>
<dbReference type="EC" id="2.5.1.30" evidence="2"/>
<dbReference type="EMBL" id="JAGGJZ010000005">
    <property type="protein sequence ID" value="MBP1890166.1"/>
    <property type="molecule type" value="Genomic_DNA"/>
</dbReference>
<dbReference type="Proteomes" id="UP000783390">
    <property type="component" value="Unassembled WGS sequence"/>
</dbReference>